<evidence type="ECO:0000313" key="2">
    <source>
        <dbReference type="EMBL" id="JAE29019.1"/>
    </source>
</evidence>
<feature type="region of interest" description="Disordered" evidence="1">
    <location>
        <begin position="91"/>
        <end position="113"/>
    </location>
</feature>
<organism evidence="2">
    <name type="scientific">Arundo donax</name>
    <name type="common">Giant reed</name>
    <name type="synonym">Donax arundinaceus</name>
    <dbReference type="NCBI Taxonomy" id="35708"/>
    <lineage>
        <taxon>Eukaryota</taxon>
        <taxon>Viridiplantae</taxon>
        <taxon>Streptophyta</taxon>
        <taxon>Embryophyta</taxon>
        <taxon>Tracheophyta</taxon>
        <taxon>Spermatophyta</taxon>
        <taxon>Magnoliopsida</taxon>
        <taxon>Liliopsida</taxon>
        <taxon>Poales</taxon>
        <taxon>Poaceae</taxon>
        <taxon>PACMAD clade</taxon>
        <taxon>Arundinoideae</taxon>
        <taxon>Arundineae</taxon>
        <taxon>Arundo</taxon>
    </lineage>
</organism>
<name>A0A0A9GZQ0_ARUDO</name>
<reference evidence="2" key="1">
    <citation type="submission" date="2014-09" db="EMBL/GenBank/DDBJ databases">
        <authorList>
            <person name="Magalhaes I.L.F."/>
            <person name="Oliveira U."/>
            <person name="Santos F.R."/>
            <person name="Vidigal T.H.D.A."/>
            <person name="Brescovit A.D."/>
            <person name="Santos A.J."/>
        </authorList>
    </citation>
    <scope>NUCLEOTIDE SEQUENCE</scope>
    <source>
        <tissue evidence="2">Shoot tissue taken approximately 20 cm above the soil surface</tissue>
    </source>
</reference>
<accession>A0A0A9GZQ0</accession>
<proteinExistence type="predicted"/>
<protein>
    <submittedName>
        <fullName evidence="2">Uncharacterized protein</fullName>
    </submittedName>
</protein>
<evidence type="ECO:0000256" key="1">
    <source>
        <dbReference type="SAM" id="MobiDB-lite"/>
    </source>
</evidence>
<reference evidence="2" key="2">
    <citation type="journal article" date="2015" name="Data Brief">
        <title>Shoot transcriptome of the giant reed, Arundo donax.</title>
        <authorList>
            <person name="Barrero R.A."/>
            <person name="Guerrero F.D."/>
            <person name="Moolhuijzen P."/>
            <person name="Goolsby J.A."/>
            <person name="Tidwell J."/>
            <person name="Bellgard S.E."/>
            <person name="Bellgard M.I."/>
        </authorList>
    </citation>
    <scope>NUCLEOTIDE SEQUENCE</scope>
    <source>
        <tissue evidence="2">Shoot tissue taken approximately 20 cm above the soil surface</tissue>
    </source>
</reference>
<dbReference type="EMBL" id="GBRH01168877">
    <property type="protein sequence ID" value="JAE29019.1"/>
    <property type="molecule type" value="Transcribed_RNA"/>
</dbReference>
<dbReference type="AlphaFoldDB" id="A0A0A9GZQ0"/>
<sequence length="157" mass="16089">MLFSHHACVRAFPRRWSSQTTLHYTGGNTSAGAGAGTGMVMVVSVAPVFVAVAAAAGPTGARHMGHVECARSQASTHSAWNECAHLGRSRTFSPGSTCPRHTEQSSGGAPAPSCANVGSAAIASALMPRSAPDACASTASPLLAGRRRRLQTYQSAR</sequence>